<proteinExistence type="predicted"/>
<dbReference type="RefSeq" id="WP_230435017.1">
    <property type="nucleotide sequence ID" value="NZ_CP087715.1"/>
</dbReference>
<dbReference type="EMBL" id="JBHTLR010000037">
    <property type="protein sequence ID" value="MFD1218490.1"/>
    <property type="molecule type" value="Genomic_DNA"/>
</dbReference>
<keyword evidence="2" id="KW-1185">Reference proteome</keyword>
<reference evidence="2" key="1">
    <citation type="journal article" date="2019" name="Int. J. Syst. Evol. Microbiol.">
        <title>The Global Catalogue of Microorganisms (GCM) 10K type strain sequencing project: providing services to taxonomists for standard genome sequencing and annotation.</title>
        <authorList>
            <consortium name="The Broad Institute Genomics Platform"/>
            <consortium name="The Broad Institute Genome Sequencing Center for Infectious Disease"/>
            <person name="Wu L."/>
            <person name="Ma J."/>
        </authorList>
    </citation>
    <scope>NUCLEOTIDE SEQUENCE [LARGE SCALE GENOMIC DNA]</scope>
    <source>
        <strain evidence="2">CCUG 54356</strain>
    </source>
</reference>
<sequence length="96" mass="10796">MLIVKILSCADDVKNMEQTLKDDGLIGVSGGRISVRRKLGEVIEEINCLKHEDEEGYVCLTYNHPETELGYAWDASKYSHEEAKSMVLEAYDAKCV</sequence>
<gene>
    <name evidence="1" type="ORF">ACFQ2X_17960</name>
</gene>
<comment type="caution">
    <text evidence="1">The sequence shown here is derived from an EMBL/GenBank/DDBJ whole genome shotgun (WGS) entry which is preliminary data.</text>
</comment>
<accession>A0ABW3UF52</accession>
<name>A0ABW3UF52_9GAMM</name>
<evidence type="ECO:0000313" key="2">
    <source>
        <dbReference type="Proteomes" id="UP001597264"/>
    </source>
</evidence>
<protein>
    <submittedName>
        <fullName evidence="1">Uncharacterized protein</fullName>
    </submittedName>
</protein>
<organism evidence="1 2">
    <name type="scientific">Microbulbifer celer</name>
    <dbReference type="NCBI Taxonomy" id="435905"/>
    <lineage>
        <taxon>Bacteria</taxon>
        <taxon>Pseudomonadati</taxon>
        <taxon>Pseudomonadota</taxon>
        <taxon>Gammaproteobacteria</taxon>
        <taxon>Cellvibrionales</taxon>
        <taxon>Microbulbiferaceae</taxon>
        <taxon>Microbulbifer</taxon>
    </lineage>
</organism>
<dbReference type="Proteomes" id="UP001597264">
    <property type="component" value="Unassembled WGS sequence"/>
</dbReference>
<evidence type="ECO:0000313" key="1">
    <source>
        <dbReference type="EMBL" id="MFD1218490.1"/>
    </source>
</evidence>